<feature type="domain" description="Ferrous iron transporter FeoA-like" evidence="2">
    <location>
        <begin position="3"/>
        <end position="72"/>
    </location>
</feature>
<evidence type="ECO:0000313" key="3">
    <source>
        <dbReference type="EMBL" id="EJG06665.1"/>
    </source>
</evidence>
<dbReference type="RefSeq" id="WP_004038064.1">
    <property type="nucleotide sequence ID" value="NZ_CM001555.1"/>
</dbReference>
<dbReference type="InterPro" id="IPR007167">
    <property type="entry name" value="Fe-transptr_FeoA-like"/>
</dbReference>
<dbReference type="InterPro" id="IPR008988">
    <property type="entry name" value="Transcriptional_repressor_C"/>
</dbReference>
<dbReference type="SUPFAM" id="SSF50037">
    <property type="entry name" value="C-terminal domain of transcriptional repressors"/>
    <property type="match status" value="1"/>
</dbReference>
<dbReference type="SMART" id="SM00899">
    <property type="entry name" value="FeoA"/>
    <property type="match status" value="1"/>
</dbReference>
<accession>J1L1W5</accession>
<keyword evidence="1" id="KW-0408">Iron</keyword>
<dbReference type="EMBL" id="CM001555">
    <property type="protein sequence ID" value="EJG06665.1"/>
    <property type="molecule type" value="Genomic_DNA"/>
</dbReference>
<dbReference type="OrthoDB" id="110942at2157"/>
<protein>
    <submittedName>
        <fullName evidence="3">FeoA family protein</fullName>
    </submittedName>
</protein>
<dbReference type="Pfam" id="PF04023">
    <property type="entry name" value="FeoA"/>
    <property type="match status" value="1"/>
</dbReference>
<organism evidence="3 4">
    <name type="scientific">Methanofollis liminatans DSM 4140</name>
    <dbReference type="NCBI Taxonomy" id="28892"/>
    <lineage>
        <taxon>Archaea</taxon>
        <taxon>Methanobacteriati</taxon>
        <taxon>Methanobacteriota</taxon>
        <taxon>Stenosarchaea group</taxon>
        <taxon>Methanomicrobia</taxon>
        <taxon>Methanomicrobiales</taxon>
        <taxon>Methanomicrobiaceae</taxon>
        <taxon>Methanofollis</taxon>
    </lineage>
</organism>
<evidence type="ECO:0000256" key="1">
    <source>
        <dbReference type="ARBA" id="ARBA00023004"/>
    </source>
</evidence>
<reference evidence="3 4" key="1">
    <citation type="submission" date="2011-08" db="EMBL/GenBank/DDBJ databases">
        <title>The complete genome of Methanofollis liminatans DSM 4140.</title>
        <authorList>
            <consortium name="US DOE Joint Genome Institute (JGI-PGF)"/>
            <person name="Lucas S."/>
            <person name="Han J."/>
            <person name="Lapidus A."/>
            <person name="Bruce D."/>
            <person name="Goodwin L."/>
            <person name="Pitluck S."/>
            <person name="Peters L."/>
            <person name="Kyrpides N."/>
            <person name="Mavromatis K."/>
            <person name="Ivanova N."/>
            <person name="Mikhailova N."/>
            <person name="Lu M."/>
            <person name="Detter J.C."/>
            <person name="Tapia R."/>
            <person name="Han C."/>
            <person name="Land M."/>
            <person name="Hauser L."/>
            <person name="Markowitz V."/>
            <person name="Cheng J.-F."/>
            <person name="Hugenholtz P."/>
            <person name="Woyke T."/>
            <person name="Wu D."/>
            <person name="Spring S."/>
            <person name="Schuler E."/>
            <person name="Brambilla E."/>
            <person name="Klenk H.-P."/>
            <person name="Eisen J.A."/>
        </authorList>
    </citation>
    <scope>NUCLEOTIDE SEQUENCE [LARGE SCALE GENOMIC DNA]</scope>
    <source>
        <strain evidence="3 4">DSM 4140</strain>
    </source>
</reference>
<dbReference type="GO" id="GO:0046914">
    <property type="term" value="F:transition metal ion binding"/>
    <property type="evidence" value="ECO:0007669"/>
    <property type="project" value="InterPro"/>
</dbReference>
<sequence>MKKAITDLEYGETGTIVEIRGFCQALNSLGIRTGKNVKMITRQPIKGPVVVIAGDVEVAMGCDLAAGVVVEIRGMSDESA</sequence>
<evidence type="ECO:0000313" key="4">
    <source>
        <dbReference type="Proteomes" id="UP000005095"/>
    </source>
</evidence>
<dbReference type="AlphaFoldDB" id="J1L1W5"/>
<evidence type="ECO:0000259" key="2">
    <source>
        <dbReference type="SMART" id="SM00899"/>
    </source>
</evidence>
<dbReference type="Proteomes" id="UP000005095">
    <property type="component" value="Chromosome"/>
</dbReference>
<proteinExistence type="predicted"/>
<keyword evidence="4" id="KW-1185">Reference proteome</keyword>
<dbReference type="HOGENOM" id="CLU_150646_10_0_2"/>
<dbReference type="STRING" id="28892.Metli_0701"/>
<dbReference type="Gene3D" id="2.30.30.90">
    <property type="match status" value="1"/>
</dbReference>
<gene>
    <name evidence="3" type="ORF">Metli_0701</name>
</gene>
<dbReference type="InterPro" id="IPR038157">
    <property type="entry name" value="FeoA_core_dom"/>
</dbReference>
<name>J1L1W5_9EURY</name>